<proteinExistence type="predicted"/>
<evidence type="ECO:0000313" key="2">
    <source>
        <dbReference type="Proteomes" id="UP001159427"/>
    </source>
</evidence>
<keyword evidence="2" id="KW-1185">Reference proteome</keyword>
<organism evidence="1 2">
    <name type="scientific">Porites evermanni</name>
    <dbReference type="NCBI Taxonomy" id="104178"/>
    <lineage>
        <taxon>Eukaryota</taxon>
        <taxon>Metazoa</taxon>
        <taxon>Cnidaria</taxon>
        <taxon>Anthozoa</taxon>
        <taxon>Hexacorallia</taxon>
        <taxon>Scleractinia</taxon>
        <taxon>Fungiina</taxon>
        <taxon>Poritidae</taxon>
        <taxon>Porites</taxon>
    </lineage>
</organism>
<name>A0ABN8PJL8_9CNID</name>
<feature type="non-terminal residue" evidence="1">
    <location>
        <position position="101"/>
    </location>
</feature>
<accession>A0ABN8PJL8</accession>
<sequence length="101" mass="11689">DTLSWKHQVSYLCTRISRNTGIVGKLRHCTFLLQLKQLYYNLIYPYISYAMTSWGSAFTTQIKKIQTKQNHVIRVMFFATLFGPDTDSALPLLNLLDLLTV</sequence>
<protein>
    <recommendedName>
        <fullName evidence="3">Tick transposon</fullName>
    </recommendedName>
</protein>
<evidence type="ECO:0000313" key="1">
    <source>
        <dbReference type="EMBL" id="CAH3144917.1"/>
    </source>
</evidence>
<evidence type="ECO:0008006" key="3">
    <source>
        <dbReference type="Google" id="ProtNLM"/>
    </source>
</evidence>
<dbReference type="EMBL" id="CALNXI010000880">
    <property type="protein sequence ID" value="CAH3144917.1"/>
    <property type="molecule type" value="Genomic_DNA"/>
</dbReference>
<dbReference type="Proteomes" id="UP001159427">
    <property type="component" value="Unassembled WGS sequence"/>
</dbReference>
<gene>
    <name evidence="1" type="ORF">PEVE_00043343</name>
</gene>
<feature type="non-terminal residue" evidence="1">
    <location>
        <position position="1"/>
    </location>
</feature>
<comment type="caution">
    <text evidence="1">The sequence shown here is derived from an EMBL/GenBank/DDBJ whole genome shotgun (WGS) entry which is preliminary data.</text>
</comment>
<reference evidence="1 2" key="1">
    <citation type="submission" date="2022-05" db="EMBL/GenBank/DDBJ databases">
        <authorList>
            <consortium name="Genoscope - CEA"/>
            <person name="William W."/>
        </authorList>
    </citation>
    <scope>NUCLEOTIDE SEQUENCE [LARGE SCALE GENOMIC DNA]</scope>
</reference>